<feature type="domain" description="Transposable element P transposase-like RNase H" evidence="1">
    <location>
        <begin position="2"/>
        <end position="72"/>
    </location>
</feature>
<dbReference type="Pfam" id="PF21787">
    <property type="entry name" value="TNP-like_RNaseH_N"/>
    <property type="match status" value="1"/>
</dbReference>
<evidence type="ECO:0000259" key="1">
    <source>
        <dbReference type="Pfam" id="PF21787"/>
    </source>
</evidence>
<evidence type="ECO:0000313" key="2">
    <source>
        <dbReference type="EMBL" id="KAI6646372.1"/>
    </source>
</evidence>
<dbReference type="InterPro" id="IPR048365">
    <property type="entry name" value="TNP-like_RNaseH_N"/>
</dbReference>
<protein>
    <recommendedName>
        <fullName evidence="1">Transposable element P transposase-like RNase H domain-containing protein</fullName>
    </recommendedName>
</protein>
<sequence length="216" mass="23792">MIASHAMVVEVACHFGGPRYILRVFAMQNLTSDQLKELLIEAVSAVVGTGCIVISLICDNWNTNRSVYSKLGEPGSCPVLSIQEQSMFLVLKAACQIISTCAWQVDGGRKLKLTKQAAEAFTVSTRNNVDAAKLLLADKDFDYVLPAINADEALERFFGQARQKRGRNFYIEVVDIMAAAKIVNLQTLSKHDIIPESSSRVLDCDKNCTTFENLAE</sequence>
<proteinExistence type="predicted"/>
<organism evidence="2 3">
    <name type="scientific">Oopsacas minuta</name>
    <dbReference type="NCBI Taxonomy" id="111878"/>
    <lineage>
        <taxon>Eukaryota</taxon>
        <taxon>Metazoa</taxon>
        <taxon>Porifera</taxon>
        <taxon>Hexactinellida</taxon>
        <taxon>Hexasterophora</taxon>
        <taxon>Lyssacinosida</taxon>
        <taxon>Leucopsacidae</taxon>
        <taxon>Oopsacas</taxon>
    </lineage>
</organism>
<name>A0AAV7JC65_9METZ</name>
<dbReference type="EMBL" id="JAKMXF010000355">
    <property type="protein sequence ID" value="KAI6646372.1"/>
    <property type="molecule type" value="Genomic_DNA"/>
</dbReference>
<gene>
    <name evidence="2" type="ORF">LOD99_9243</name>
</gene>
<evidence type="ECO:0000313" key="3">
    <source>
        <dbReference type="Proteomes" id="UP001165289"/>
    </source>
</evidence>
<dbReference type="Proteomes" id="UP001165289">
    <property type="component" value="Unassembled WGS sequence"/>
</dbReference>
<comment type="caution">
    <text evidence="2">The sequence shown here is derived from an EMBL/GenBank/DDBJ whole genome shotgun (WGS) entry which is preliminary data.</text>
</comment>
<keyword evidence="3" id="KW-1185">Reference proteome</keyword>
<reference evidence="2 3" key="1">
    <citation type="journal article" date="2023" name="BMC Biol.">
        <title>The compact genome of the sponge Oopsacas minuta (Hexactinellida) is lacking key metazoan core genes.</title>
        <authorList>
            <person name="Santini S."/>
            <person name="Schenkelaars Q."/>
            <person name="Jourda C."/>
            <person name="Duchesne M."/>
            <person name="Belahbib H."/>
            <person name="Rocher C."/>
            <person name="Selva M."/>
            <person name="Riesgo A."/>
            <person name="Vervoort M."/>
            <person name="Leys S.P."/>
            <person name="Kodjabachian L."/>
            <person name="Le Bivic A."/>
            <person name="Borchiellini C."/>
            <person name="Claverie J.M."/>
            <person name="Renard E."/>
        </authorList>
    </citation>
    <scope>NUCLEOTIDE SEQUENCE [LARGE SCALE GENOMIC DNA]</scope>
    <source>
        <strain evidence="2">SPO-2</strain>
    </source>
</reference>
<dbReference type="AlphaFoldDB" id="A0AAV7JC65"/>
<accession>A0AAV7JC65</accession>